<keyword evidence="3" id="KW-0862">Zinc</keyword>
<evidence type="ECO:0000256" key="3">
    <source>
        <dbReference type="ARBA" id="ARBA00022833"/>
    </source>
</evidence>
<feature type="domain" description="RING-type" evidence="6">
    <location>
        <begin position="735"/>
        <end position="776"/>
    </location>
</feature>
<reference evidence="7 8" key="1">
    <citation type="journal article" date="2024" name="G3 (Bethesda)">
        <title>Genome assembly of Hibiscus sabdariffa L. provides insights into metabolisms of medicinal natural products.</title>
        <authorList>
            <person name="Kim T."/>
        </authorList>
    </citation>
    <scope>NUCLEOTIDE SEQUENCE [LARGE SCALE GENOMIC DNA]</scope>
    <source>
        <strain evidence="7">TK-2024</strain>
        <tissue evidence="7">Old leaves</tissue>
    </source>
</reference>
<dbReference type="PANTHER" id="PTHR45931:SF25">
    <property type="entry name" value="E3 UBIQUITIN-PROTEIN LIGASE RLIM-LIKE ISOFORM X1"/>
    <property type="match status" value="1"/>
</dbReference>
<dbReference type="EMBL" id="JBBPBN010000034">
    <property type="protein sequence ID" value="KAK9003467.1"/>
    <property type="molecule type" value="Genomic_DNA"/>
</dbReference>
<dbReference type="Gene3D" id="3.30.40.10">
    <property type="entry name" value="Zinc/RING finger domain, C3HC4 (zinc finger)"/>
    <property type="match status" value="1"/>
</dbReference>
<dbReference type="SMART" id="SM00184">
    <property type="entry name" value="RING"/>
    <property type="match status" value="1"/>
</dbReference>
<name>A0ABR2QS39_9ROSI</name>
<gene>
    <name evidence="7" type="ORF">V6N11_061029</name>
</gene>
<feature type="compositionally biased region" description="Polar residues" evidence="5">
    <location>
        <begin position="220"/>
        <end position="231"/>
    </location>
</feature>
<dbReference type="Proteomes" id="UP001396334">
    <property type="component" value="Unassembled WGS sequence"/>
</dbReference>
<dbReference type="SUPFAM" id="SSF57850">
    <property type="entry name" value="RING/U-box"/>
    <property type="match status" value="1"/>
</dbReference>
<evidence type="ECO:0000256" key="2">
    <source>
        <dbReference type="ARBA" id="ARBA00022771"/>
    </source>
</evidence>
<evidence type="ECO:0000259" key="6">
    <source>
        <dbReference type="PROSITE" id="PS50089"/>
    </source>
</evidence>
<feature type="region of interest" description="Disordered" evidence="5">
    <location>
        <begin position="475"/>
        <end position="511"/>
    </location>
</feature>
<evidence type="ECO:0000256" key="4">
    <source>
        <dbReference type="PROSITE-ProRule" id="PRU00175"/>
    </source>
</evidence>
<comment type="caution">
    <text evidence="7">The sequence shown here is derived from an EMBL/GenBank/DDBJ whole genome shotgun (WGS) entry which is preliminary data.</text>
</comment>
<evidence type="ECO:0000313" key="7">
    <source>
        <dbReference type="EMBL" id="KAK9003467.1"/>
    </source>
</evidence>
<accession>A0ABR2QS39</accession>
<feature type="region of interest" description="Disordered" evidence="5">
    <location>
        <begin position="137"/>
        <end position="169"/>
    </location>
</feature>
<proteinExistence type="predicted"/>
<feature type="compositionally biased region" description="Polar residues" evidence="5">
    <location>
        <begin position="476"/>
        <end position="487"/>
    </location>
</feature>
<feature type="region of interest" description="Disordered" evidence="5">
    <location>
        <begin position="212"/>
        <end position="236"/>
    </location>
</feature>
<dbReference type="InterPro" id="IPR013083">
    <property type="entry name" value="Znf_RING/FYVE/PHD"/>
</dbReference>
<evidence type="ECO:0000256" key="1">
    <source>
        <dbReference type="ARBA" id="ARBA00022723"/>
    </source>
</evidence>
<dbReference type="CDD" id="cd16454">
    <property type="entry name" value="RING-H2_PA-TM-RING"/>
    <property type="match status" value="1"/>
</dbReference>
<protein>
    <recommendedName>
        <fullName evidence="6">RING-type domain-containing protein</fullName>
    </recommendedName>
</protein>
<feature type="compositionally biased region" description="Polar residues" evidence="5">
    <location>
        <begin position="158"/>
        <end position="167"/>
    </location>
</feature>
<keyword evidence="2 4" id="KW-0863">Zinc-finger</keyword>
<evidence type="ECO:0000313" key="8">
    <source>
        <dbReference type="Proteomes" id="UP001396334"/>
    </source>
</evidence>
<evidence type="ECO:0000256" key="5">
    <source>
        <dbReference type="SAM" id="MobiDB-lite"/>
    </source>
</evidence>
<dbReference type="InterPro" id="IPR001841">
    <property type="entry name" value="Znf_RING"/>
</dbReference>
<dbReference type="Pfam" id="PF13639">
    <property type="entry name" value="zf-RING_2"/>
    <property type="match status" value="1"/>
</dbReference>
<dbReference type="InterPro" id="IPR051834">
    <property type="entry name" value="RING_finger_E3_ligase"/>
</dbReference>
<dbReference type="PANTHER" id="PTHR45931">
    <property type="entry name" value="SI:CH211-59O9.10"/>
    <property type="match status" value="1"/>
</dbReference>
<dbReference type="PROSITE" id="PS50089">
    <property type="entry name" value="ZF_RING_2"/>
    <property type="match status" value="1"/>
</dbReference>
<keyword evidence="8" id="KW-1185">Reference proteome</keyword>
<keyword evidence="1" id="KW-0479">Metal-binding</keyword>
<sequence length="780" mass="87074">MNTTLTKLFLKFSSILPIPIVAKQNLKMEDMDIDSVVDIPDTPDRPSIQRAIGGNFVDKESNYSVAGHDGGSNTTVEVSLDRLRGRGRLLSANMLNRKHYIHPRELSDSTYEIERMRNTIVLSPVENVREHAPLFRKTAMERNKNSLREKDKDKGKAPSSNLPSKSSGFPEYHAILDLTEQKTHNQLPEMASLQSESENCLAEGRKEGQAPINGGFYAFNPSSFSETSRNSYKGKEKIGDDGLKSIGSVMSNGKGVGLSNGSPLRMEKQLCASHHSVASPRALGKRRLVQNGCIPPQNMAIKAKQDEQSQSNFRPEQNFVNVGSSEIVAEDNNNNAKGKRVAHPLSSKEHDINFINLSGSPISNNGGASGTRDANRDACFEERGGWRSTRNHSKNVDHAAEPQLSRFHTVGCQVSQQNENVVKRNNASGGKTRILCDSAETCDATETAPVISIANQISEPSHTNMLPKRRMKHALTSRNNGESSRVSPNDPDILFLGSSSESSRSRSSRFHIEEHPDVMDLDNSSKMSGINGNHMDSINDEDIEAKARQLEADEMLARELQEQLFHEIDENIAWELQQEEDELFSTSFPTLHEPDHQGSTRQSRIQRSLRNFQNSSNRRGVQTHFPTAARVSRLRNRVLNQPRAAPSRTRNFWFPLDMDLDMRLDILEAMEAAVGDADDMGMANRMFQVQRDFNENDYEMLLALDDNNHQHGGASVNQINSLPLSKVQTDDYEACAVCLETPTIGETIRHLPCLHKFHKDCIDPWLRRKTSCPVCKSSIA</sequence>
<organism evidence="7 8">
    <name type="scientific">Hibiscus sabdariffa</name>
    <name type="common">roselle</name>
    <dbReference type="NCBI Taxonomy" id="183260"/>
    <lineage>
        <taxon>Eukaryota</taxon>
        <taxon>Viridiplantae</taxon>
        <taxon>Streptophyta</taxon>
        <taxon>Embryophyta</taxon>
        <taxon>Tracheophyta</taxon>
        <taxon>Spermatophyta</taxon>
        <taxon>Magnoliopsida</taxon>
        <taxon>eudicotyledons</taxon>
        <taxon>Gunneridae</taxon>
        <taxon>Pentapetalae</taxon>
        <taxon>rosids</taxon>
        <taxon>malvids</taxon>
        <taxon>Malvales</taxon>
        <taxon>Malvaceae</taxon>
        <taxon>Malvoideae</taxon>
        <taxon>Hibiscus</taxon>
    </lineage>
</organism>
<feature type="compositionally biased region" description="Basic and acidic residues" evidence="5">
    <location>
        <begin position="137"/>
        <end position="156"/>
    </location>
</feature>